<dbReference type="GO" id="GO:0005886">
    <property type="term" value="C:plasma membrane"/>
    <property type="evidence" value="ECO:0007669"/>
    <property type="project" value="UniProtKB-ARBA"/>
</dbReference>
<keyword evidence="1" id="KW-0472">Membrane</keyword>
<dbReference type="InterPro" id="IPR051311">
    <property type="entry name" value="DedA_domain"/>
</dbReference>
<gene>
    <name evidence="3" type="ORF">IPMB12_06685</name>
</gene>
<evidence type="ECO:0000259" key="2">
    <source>
        <dbReference type="Pfam" id="PF09335"/>
    </source>
</evidence>
<dbReference type="FunCoup" id="A0A6G9IDV5">
    <property type="interactions" value="39"/>
</dbReference>
<dbReference type="PANTHER" id="PTHR42709">
    <property type="entry name" value="ALKALINE PHOSPHATASE LIKE PROTEIN"/>
    <property type="match status" value="1"/>
</dbReference>
<dbReference type="InterPro" id="IPR032816">
    <property type="entry name" value="VTT_dom"/>
</dbReference>
<keyword evidence="1" id="KW-0812">Transmembrane</keyword>
<sequence>MLVLSNSSAAILILVATAGNVLGSTVNWWLGTKIEKYKDRKWFPVSEKRLIQAQSYYHKFGSIILLLSWLPVIGDPITLVSGVLKENIYKFLILVTLAKFGRYLVIYLSYLGLFN</sequence>
<accession>A0A6G9IDV5</accession>
<dbReference type="InParanoid" id="A0A6G9IDV5"/>
<keyword evidence="1" id="KW-1133">Transmembrane helix</keyword>
<dbReference type="Proteomes" id="UP000501168">
    <property type="component" value="Chromosome"/>
</dbReference>
<dbReference type="AlphaFoldDB" id="A0A6G9IDV5"/>
<protein>
    <submittedName>
        <fullName evidence="3">DedA family protein</fullName>
    </submittedName>
</protein>
<feature type="transmembrane region" description="Helical" evidence="1">
    <location>
        <begin position="63"/>
        <end position="84"/>
    </location>
</feature>
<feature type="domain" description="VTT" evidence="2">
    <location>
        <begin position="10"/>
        <end position="107"/>
    </location>
</feature>
<proteinExistence type="predicted"/>
<dbReference type="Pfam" id="PF09335">
    <property type="entry name" value="VTT_dom"/>
    <property type="match status" value="1"/>
</dbReference>
<keyword evidence="4" id="KW-1185">Reference proteome</keyword>
<organism evidence="3 4">
    <name type="scientific">Zophobihabitans entericus</name>
    <dbReference type="NCBI Taxonomy" id="1635327"/>
    <lineage>
        <taxon>Bacteria</taxon>
        <taxon>Pseudomonadati</taxon>
        <taxon>Pseudomonadota</taxon>
        <taxon>Gammaproteobacteria</taxon>
        <taxon>Orbales</taxon>
        <taxon>Orbaceae</taxon>
        <taxon>Zophobihabitans</taxon>
    </lineage>
</organism>
<evidence type="ECO:0000313" key="4">
    <source>
        <dbReference type="Proteomes" id="UP000501168"/>
    </source>
</evidence>
<dbReference type="PANTHER" id="PTHR42709:SF4">
    <property type="entry name" value="INNER MEMBRANE PROTEIN YQAA"/>
    <property type="match status" value="1"/>
</dbReference>
<dbReference type="EMBL" id="CP050253">
    <property type="protein sequence ID" value="QIQ22421.1"/>
    <property type="molecule type" value="Genomic_DNA"/>
</dbReference>
<name>A0A6G9IDV5_9GAMM</name>
<evidence type="ECO:0000256" key="1">
    <source>
        <dbReference type="SAM" id="Phobius"/>
    </source>
</evidence>
<reference evidence="3 4" key="1">
    <citation type="submission" date="2020-03" db="EMBL/GenBank/DDBJ databases">
        <title>Complete genome sequence of Orbus sp. IPMB12 (BCRC 80908).</title>
        <authorList>
            <person name="Lo W.-S."/>
            <person name="Chang T.-H."/>
            <person name="Kuo C.-H."/>
        </authorList>
    </citation>
    <scope>NUCLEOTIDE SEQUENCE [LARGE SCALE GENOMIC DNA]</scope>
    <source>
        <strain evidence="3 4">IPMB12</strain>
    </source>
</reference>
<evidence type="ECO:0000313" key="3">
    <source>
        <dbReference type="EMBL" id="QIQ22421.1"/>
    </source>
</evidence>
<dbReference type="KEGG" id="orb:IPMB12_06685"/>
<feature type="transmembrane region" description="Helical" evidence="1">
    <location>
        <begin position="91"/>
        <end position="113"/>
    </location>
</feature>